<gene>
    <name evidence="2" type="ORF">EUA06_16800</name>
</gene>
<dbReference type="InterPro" id="IPR051448">
    <property type="entry name" value="CdaR-like_regulators"/>
</dbReference>
<dbReference type="Gene3D" id="1.10.10.2840">
    <property type="entry name" value="PucR C-terminal helix-turn-helix domain"/>
    <property type="match status" value="1"/>
</dbReference>
<dbReference type="OrthoDB" id="4534407at2"/>
<sequence length="411" mass="43397">MDADELQQRLDSLAGELGCSVSLDAVDGSLLGYSSQRPGADVVRIEAILSRHVPDTVLAYQRSHGIDDATGPVAVPANAALGMEQRTCLPLWSGTRLVGHVWVLHPGADLDDDSLRSLEAAGHRLAELLGVEARVDPAELVADLFEEGSTTALLDMAAERTPAVAGRLVFLALAPVVDLRGRRAPAPTTAPTDVPHLRTELGRSTRHGRTLLVIGRPAGAGPGPGDVRHLLASVDQPCTLGWAAADARGDGDRENGEAALSTAAARAILAADCAAVDPALPATCGWDALGIYAHLLAAGPIAWDASSPVAASDRSAEMLRHTLEVYLDHAGSAARSIDALGIHRTTFYYRLDKISRMHGIDLDDGLARSGAHLALKAQRIRAARDRYAWSDRLAERACRPTSPPAPRTAHR</sequence>
<name>A0A4V1RJK9_9ACTN</name>
<organism evidence="2 3">
    <name type="scientific">Nocardioides glacieisoli</name>
    <dbReference type="NCBI Taxonomy" id="1168730"/>
    <lineage>
        <taxon>Bacteria</taxon>
        <taxon>Bacillati</taxon>
        <taxon>Actinomycetota</taxon>
        <taxon>Actinomycetes</taxon>
        <taxon>Propionibacteriales</taxon>
        <taxon>Nocardioidaceae</taxon>
        <taxon>Nocardioides</taxon>
    </lineage>
</organism>
<keyword evidence="3" id="KW-1185">Reference proteome</keyword>
<accession>A0A4V1RJK9</accession>
<evidence type="ECO:0000259" key="1">
    <source>
        <dbReference type="Pfam" id="PF13556"/>
    </source>
</evidence>
<dbReference type="Proteomes" id="UP000291838">
    <property type="component" value="Unassembled WGS sequence"/>
</dbReference>
<feature type="domain" description="PucR C-terminal helix-turn-helix" evidence="1">
    <location>
        <begin position="319"/>
        <end position="377"/>
    </location>
</feature>
<dbReference type="InterPro" id="IPR042070">
    <property type="entry name" value="PucR_C-HTH_sf"/>
</dbReference>
<dbReference type="PANTHER" id="PTHR33744">
    <property type="entry name" value="CARBOHYDRATE DIACID REGULATOR"/>
    <property type="match status" value="1"/>
</dbReference>
<dbReference type="RefSeq" id="WP_129477910.1">
    <property type="nucleotide sequence ID" value="NZ_SDWS01000008.1"/>
</dbReference>
<dbReference type="EMBL" id="SDWS01000008">
    <property type="protein sequence ID" value="RYB89142.1"/>
    <property type="molecule type" value="Genomic_DNA"/>
</dbReference>
<evidence type="ECO:0000313" key="3">
    <source>
        <dbReference type="Proteomes" id="UP000291838"/>
    </source>
</evidence>
<comment type="caution">
    <text evidence="2">The sequence shown here is derived from an EMBL/GenBank/DDBJ whole genome shotgun (WGS) entry which is preliminary data.</text>
</comment>
<proteinExistence type="predicted"/>
<protein>
    <submittedName>
        <fullName evidence="2">PucR family transcriptional regulator</fullName>
    </submittedName>
</protein>
<dbReference type="AlphaFoldDB" id="A0A4V1RJK9"/>
<reference evidence="2 3" key="1">
    <citation type="submission" date="2019-01" db="EMBL/GenBank/DDBJ databases">
        <title>Novel species of Nocardioides.</title>
        <authorList>
            <person name="Liu Q."/>
            <person name="Xin Y.-H."/>
        </authorList>
    </citation>
    <scope>NUCLEOTIDE SEQUENCE [LARGE SCALE GENOMIC DNA]</scope>
    <source>
        <strain evidence="2 3">HLT3-15</strain>
    </source>
</reference>
<dbReference type="Pfam" id="PF13556">
    <property type="entry name" value="HTH_30"/>
    <property type="match status" value="1"/>
</dbReference>
<evidence type="ECO:0000313" key="2">
    <source>
        <dbReference type="EMBL" id="RYB89142.1"/>
    </source>
</evidence>
<dbReference type="PANTHER" id="PTHR33744:SF17">
    <property type="entry name" value="CONSERVED PROTEIN"/>
    <property type="match status" value="1"/>
</dbReference>
<dbReference type="InterPro" id="IPR025736">
    <property type="entry name" value="PucR_C-HTH_dom"/>
</dbReference>